<organism evidence="9 10">
    <name type="scientific">Akkermansia glycaniphila</name>
    <dbReference type="NCBI Taxonomy" id="1679444"/>
    <lineage>
        <taxon>Bacteria</taxon>
        <taxon>Pseudomonadati</taxon>
        <taxon>Verrucomicrobiota</taxon>
        <taxon>Verrucomicrobiia</taxon>
        <taxon>Verrucomicrobiales</taxon>
        <taxon>Akkermansiaceae</taxon>
        <taxon>Akkermansia</taxon>
    </lineage>
</organism>
<evidence type="ECO:0000256" key="6">
    <source>
        <dbReference type="SAM" id="MobiDB-lite"/>
    </source>
</evidence>
<dbReference type="AlphaFoldDB" id="A0A1C7PCA0"/>
<dbReference type="SUPFAM" id="SSF56112">
    <property type="entry name" value="Protein kinase-like (PK-like)"/>
    <property type="match status" value="1"/>
</dbReference>
<dbReference type="InterPro" id="IPR017441">
    <property type="entry name" value="Protein_kinase_ATP_BS"/>
</dbReference>
<evidence type="ECO:0000313" key="10">
    <source>
        <dbReference type="Proteomes" id="UP000176204"/>
    </source>
</evidence>
<dbReference type="InterPro" id="IPR000719">
    <property type="entry name" value="Prot_kinase_dom"/>
</dbReference>
<keyword evidence="7" id="KW-1133">Transmembrane helix</keyword>
<gene>
    <name evidence="9" type="ORF">PYTT_2124</name>
</gene>
<keyword evidence="9" id="KW-0723">Serine/threonine-protein kinase</keyword>
<evidence type="ECO:0000259" key="8">
    <source>
        <dbReference type="PROSITE" id="PS50011"/>
    </source>
</evidence>
<keyword evidence="7" id="KW-0812">Transmembrane</keyword>
<accession>A0A1C7PCA0</accession>
<keyword evidence="7" id="KW-0472">Membrane</keyword>
<evidence type="ECO:0000256" key="1">
    <source>
        <dbReference type="ARBA" id="ARBA00022679"/>
    </source>
</evidence>
<dbReference type="SMART" id="SM00220">
    <property type="entry name" value="S_TKc"/>
    <property type="match status" value="1"/>
</dbReference>
<dbReference type="STRING" id="1679444.PYTT_2124"/>
<keyword evidence="4 5" id="KW-0067">ATP-binding</keyword>
<keyword evidence="2 5" id="KW-0547">Nucleotide-binding</keyword>
<evidence type="ECO:0000256" key="2">
    <source>
        <dbReference type="ARBA" id="ARBA00022741"/>
    </source>
</evidence>
<dbReference type="Gene3D" id="3.30.200.20">
    <property type="entry name" value="Phosphorylase Kinase, domain 1"/>
    <property type="match status" value="1"/>
</dbReference>
<feature type="domain" description="Protein kinase" evidence="8">
    <location>
        <begin position="46"/>
        <end position="301"/>
    </location>
</feature>
<dbReference type="InterPro" id="IPR008271">
    <property type="entry name" value="Ser/Thr_kinase_AS"/>
</dbReference>
<reference evidence="10" key="1">
    <citation type="submission" date="2016-09" db="EMBL/GenBank/DDBJ databases">
        <authorList>
            <person name="Koehorst J."/>
        </authorList>
    </citation>
    <scope>NUCLEOTIDE SEQUENCE [LARGE SCALE GENOMIC DNA]</scope>
</reference>
<dbReference type="PROSITE" id="PS50011">
    <property type="entry name" value="PROTEIN_KINASE_DOM"/>
    <property type="match status" value="1"/>
</dbReference>
<dbReference type="Gene3D" id="1.10.510.10">
    <property type="entry name" value="Transferase(Phosphotransferase) domain 1"/>
    <property type="match status" value="1"/>
</dbReference>
<evidence type="ECO:0000256" key="4">
    <source>
        <dbReference type="ARBA" id="ARBA00022840"/>
    </source>
</evidence>
<keyword evidence="3 9" id="KW-0418">Kinase</keyword>
<feature type="region of interest" description="Disordered" evidence="6">
    <location>
        <begin position="593"/>
        <end position="616"/>
    </location>
</feature>
<dbReference type="InterPro" id="IPR011009">
    <property type="entry name" value="Kinase-like_dom_sf"/>
</dbReference>
<evidence type="ECO:0000313" key="9">
    <source>
        <dbReference type="EMBL" id="SEH96299.1"/>
    </source>
</evidence>
<dbReference type="Proteomes" id="UP000176204">
    <property type="component" value="Chromosome I"/>
</dbReference>
<evidence type="ECO:0000256" key="5">
    <source>
        <dbReference type="PROSITE-ProRule" id="PRU10141"/>
    </source>
</evidence>
<dbReference type="EMBL" id="LT629973">
    <property type="protein sequence ID" value="SEH96299.1"/>
    <property type="molecule type" value="Genomic_DNA"/>
</dbReference>
<name>A0A1C7PCA0_9BACT</name>
<proteinExistence type="predicted"/>
<dbReference type="CDD" id="cd14014">
    <property type="entry name" value="STKc_PknB_like"/>
    <property type="match status" value="1"/>
</dbReference>
<keyword evidence="1" id="KW-0808">Transferase</keyword>
<dbReference type="Pfam" id="PF00069">
    <property type="entry name" value="Pkinase"/>
    <property type="match status" value="1"/>
</dbReference>
<feature type="compositionally biased region" description="Polar residues" evidence="6">
    <location>
        <begin position="595"/>
        <end position="611"/>
    </location>
</feature>
<evidence type="ECO:0000256" key="3">
    <source>
        <dbReference type="ARBA" id="ARBA00022777"/>
    </source>
</evidence>
<dbReference type="KEGG" id="agl:PYTT_2124"/>
<dbReference type="PANTHER" id="PTHR43289:SF6">
    <property type="entry name" value="SERINE_THREONINE-PROTEIN KINASE NEKL-3"/>
    <property type="match status" value="1"/>
</dbReference>
<evidence type="ECO:0000256" key="7">
    <source>
        <dbReference type="SAM" id="Phobius"/>
    </source>
</evidence>
<dbReference type="PROSITE" id="PS00108">
    <property type="entry name" value="PROTEIN_KINASE_ST"/>
    <property type="match status" value="1"/>
</dbReference>
<dbReference type="OrthoDB" id="6111975at2"/>
<feature type="binding site" evidence="5">
    <location>
        <position position="75"/>
    </location>
    <ligand>
        <name>ATP</name>
        <dbReference type="ChEBI" id="CHEBI:30616"/>
    </ligand>
</feature>
<sequence length="800" mass="89576">MIQPSDIYTCPDCGSPMDIGQLSPFSLAQCPTCKSLHRVHTRLGVYEITDKLGVGGMSIVFRATDMVLGREVALKILNETYYDKPERVARFEKESALMAKVHHPNVVNIYSIGQALNHLYIAMELISGTDIETMIGQRRQIPEAETLDIALQVAEGLQAAQKAGLLHRDMKPANILITPKGQAKIVDFGLALLQSDQDTEKEIWVTPFYAPPETLNRSKEDFRSDIYALGVTMFHMLVGKPPIASGINSVRKLLEIKKKLPKIQQLAPELSKATCDLINRMMAFSMARRPQSYQALIDDINEARAICDAQANGDRKSMRALYFRRYKRKQSKYLLLGGIALVLIILTVILLLPGRNPEPAAPKTAATSSAPTVHHQETPLNAPETALLYGDFGKAAKAYEEVFLNNQDDTALSAWCAMNACLCKWISGPGNNLQEGLDLLQQLETVPLIRQSPRESTRYIITLRDSLLDKNWLQKTAKIPGTDRIKLRAAANLAIGLRHLNSKHLEQALRSLKEAQQAYIEESEPPYKGYLKPIGLCIADLENFEKFRTMPETTATERKQKIQKGNELAQNRNNRYFQSPYRDHLVNILHDESTRLTTTDKPSNEQETGVQESGYRNILKKGSAQLDKNRFRQASNLFYADRDNFSDLSAEYKALSTYAAAAEIADTYLRATSKRLAASALPSSYPVTDRKGKKYTITGYADNRLTADNDQGEPATLDWSDLSDESLIHLFKAVMQDKPGIDSDNSRKRHQAQVAQAADEFLAILQLLRNTGKTATMPILPAQSSQLFQSIWNEWKPTLH</sequence>
<dbReference type="PROSITE" id="PS00107">
    <property type="entry name" value="PROTEIN_KINASE_ATP"/>
    <property type="match status" value="1"/>
</dbReference>
<protein>
    <submittedName>
        <fullName evidence="9">Serine/threonine protein kinases active-site signature</fullName>
    </submittedName>
</protein>
<dbReference type="PANTHER" id="PTHR43289">
    <property type="entry name" value="MITOGEN-ACTIVATED PROTEIN KINASE KINASE KINASE 20-RELATED"/>
    <property type="match status" value="1"/>
</dbReference>
<feature type="transmembrane region" description="Helical" evidence="7">
    <location>
        <begin position="333"/>
        <end position="352"/>
    </location>
</feature>
<dbReference type="RefSeq" id="WP_071133460.1">
    <property type="nucleotide sequence ID" value="NZ_LIGX01000021.1"/>
</dbReference>
<keyword evidence="10" id="KW-1185">Reference proteome</keyword>
<dbReference type="GO" id="GO:0004674">
    <property type="term" value="F:protein serine/threonine kinase activity"/>
    <property type="evidence" value="ECO:0007669"/>
    <property type="project" value="UniProtKB-KW"/>
</dbReference>
<dbReference type="GO" id="GO:0005524">
    <property type="term" value="F:ATP binding"/>
    <property type="evidence" value="ECO:0007669"/>
    <property type="project" value="UniProtKB-UniRule"/>
</dbReference>